<keyword evidence="2" id="KW-1185">Reference proteome</keyword>
<organism evidence="1 2">
    <name type="scientific">Acidianus bottle-shaped virus 3 strain ABV3</name>
    <dbReference type="NCBI Taxonomy" id="1732174"/>
    <lineage>
        <taxon>Viruses</taxon>
        <taxon>Viruses incertae sedis</taxon>
        <taxon>Ampullaviridae</taxon>
        <taxon>Bottigliavirus</taxon>
        <taxon>Bottigliavirus krisuvikense</taxon>
        <taxon>Bottigliavirus ABV3</taxon>
    </lineage>
</organism>
<evidence type="ECO:0000313" key="1">
    <source>
        <dbReference type="EMBL" id="ALG96865.1"/>
    </source>
</evidence>
<sequence length="629" mass="71095">MYVQNSKVLTKIPNLISTIPSVPEELKEVDTPYGNKVTIYNFAYFFSNPLILPFKITFDAIIYGNISIGSQTVNEKTISLVTITNEDKLSISGNGVVILWYRYNNNIPLFDSVINYAIQQRDYVLTDALIHTLSISEAIKFILDHPCIQNEFAKGLDWQLSKIGFNEFLKYINNEPYNPRDLAFFLTISSFLFPRILNEYNIPIYSGKVTDVYAKYLELLGYPITSEIEELSEQLTATQNVVNALIGITALQGSEIESLSEQIVSLSESCIECSENLSELEIQTTNEFDYLKIRIKLLQSTIQQLAQIVEQLISQQSEQQFEFYFNTLDNVQNLLTVAQLVTQHYKHHEGITLARPHLYDWAYQVLVNLVNSNFSNILPASNNYPEYTQETQILQEYLDKSVQCFAKAFIQYLQSEAKNIIGQPVAQNVLVLFSLVVEGLTLYGCYQVRSQNNSEYLEGLQAYVTQGLYYALGVKESLAQNGVIQSNLVNVQSAIIESACNHDWTTFNASKISQEYPCYSTQVTEIYNSYQFFKNIANSWLSSFESVEPLIDQNLYDAVELLIGTLMEYAYALAELGYPPACPNQQNVQTANNTLSGLIGLVLNTVINIVSTILSSILNLLNGLLNSLL</sequence>
<name>A0A0N9PB26_9VIRU</name>
<accession>A0A0N9PB26</accession>
<dbReference type="GeneID" id="26625143"/>
<dbReference type="Proteomes" id="UP000202152">
    <property type="component" value="Segment"/>
</dbReference>
<dbReference type="EMBL" id="KP282674">
    <property type="protein sequence ID" value="ALG96865.1"/>
    <property type="molecule type" value="Genomic_DNA"/>
</dbReference>
<reference evidence="1 2" key="1">
    <citation type="journal article" date="2015" name="Environ. Microbiol.">
        <title>Novel viral genomes identified from six metagenomes reveal wide distribution of archaeal viruses and high viral diversity in terrestrial hot springs.</title>
        <authorList>
            <person name="Gudbergsdottir S.R."/>
            <person name="Menzel P."/>
            <person name="Krogh A."/>
            <person name="Young M."/>
            <person name="Peng X."/>
        </authorList>
    </citation>
    <scope>NUCLEOTIDE SEQUENCE [LARGE SCALE GENOMIC DNA]</scope>
    <source>
        <strain evidence="1 2">ABV3</strain>
    </source>
</reference>
<dbReference type="RefSeq" id="YP_009197942.1">
    <property type="nucleotide sequence ID" value="NC_028787.1"/>
</dbReference>
<evidence type="ECO:0000313" key="2">
    <source>
        <dbReference type="Proteomes" id="UP000202152"/>
    </source>
</evidence>
<dbReference type="KEGG" id="vg:26625143"/>
<protein>
    <submittedName>
        <fullName evidence="1">Uncharacterized protein</fullName>
    </submittedName>
</protein>
<proteinExistence type="predicted"/>